<organism evidence="2 3">
    <name type="scientific">Deinococcus rhizophilus</name>
    <dbReference type="NCBI Taxonomy" id="3049544"/>
    <lineage>
        <taxon>Bacteria</taxon>
        <taxon>Thermotogati</taxon>
        <taxon>Deinococcota</taxon>
        <taxon>Deinococci</taxon>
        <taxon>Deinococcales</taxon>
        <taxon>Deinococcaceae</taxon>
        <taxon>Deinococcus</taxon>
    </lineage>
</organism>
<name>A0ABT7JEQ5_9DEIO</name>
<evidence type="ECO:0000313" key="3">
    <source>
        <dbReference type="Proteomes" id="UP001302059"/>
    </source>
</evidence>
<keyword evidence="3" id="KW-1185">Reference proteome</keyword>
<gene>
    <name evidence="2" type="ORF">QOL99_04560</name>
</gene>
<feature type="region of interest" description="Disordered" evidence="1">
    <location>
        <begin position="100"/>
        <end position="130"/>
    </location>
</feature>
<dbReference type="Proteomes" id="UP001302059">
    <property type="component" value="Unassembled WGS sequence"/>
</dbReference>
<accession>A0ABT7JEQ5</accession>
<dbReference type="EMBL" id="JASNGB010000022">
    <property type="protein sequence ID" value="MDL2343421.1"/>
    <property type="molecule type" value="Genomic_DNA"/>
</dbReference>
<reference evidence="2 3" key="1">
    <citation type="submission" date="2023-05" db="EMBL/GenBank/DDBJ databases">
        <authorList>
            <person name="Gao F."/>
        </authorList>
    </citation>
    <scope>NUCLEOTIDE SEQUENCE [LARGE SCALE GENOMIC DNA]</scope>
    <source>
        <strain evidence="2 3">MIMF12</strain>
    </source>
</reference>
<evidence type="ECO:0000313" key="2">
    <source>
        <dbReference type="EMBL" id="MDL2343421.1"/>
    </source>
</evidence>
<dbReference type="RefSeq" id="WP_285521821.1">
    <property type="nucleotide sequence ID" value="NZ_JASNGB010000022.1"/>
</dbReference>
<evidence type="ECO:0000256" key="1">
    <source>
        <dbReference type="SAM" id="MobiDB-lite"/>
    </source>
</evidence>
<comment type="caution">
    <text evidence="2">The sequence shown here is derived from an EMBL/GenBank/DDBJ whole genome shotgun (WGS) entry which is preliminary data.</text>
</comment>
<protein>
    <submittedName>
        <fullName evidence="2">Uncharacterized protein</fullName>
    </submittedName>
</protein>
<sequence length="130" mass="14346">MTRLLLHHPASSILLTGLGERFHPGLLPVVPNVQAGRDVRGSLRGAGRALTLTQWAREALQESGWRPLRPGEREAFFRDAVSSLALVQDTARRLEALEFARPPPHPPAASVPFAACATRPSRRRDDRTDE</sequence>
<proteinExistence type="predicted"/>